<keyword evidence="2" id="KW-1185">Reference proteome</keyword>
<reference evidence="1 2" key="1">
    <citation type="submission" date="2013-11" db="EMBL/GenBank/DDBJ databases">
        <title>The Damaraland mole rat (Fukomys damarensis) genome and evolution of African mole rats.</title>
        <authorList>
            <person name="Gladyshev V.N."/>
            <person name="Fang X."/>
        </authorList>
    </citation>
    <scope>NUCLEOTIDE SEQUENCE [LARGE SCALE GENOMIC DNA]</scope>
    <source>
        <tissue evidence="1">Liver</tissue>
    </source>
</reference>
<proteinExistence type="predicted"/>
<gene>
    <name evidence="1" type="ORF">H920_08167</name>
</gene>
<dbReference type="Proteomes" id="UP000028990">
    <property type="component" value="Unassembled WGS sequence"/>
</dbReference>
<evidence type="ECO:0000313" key="1">
    <source>
        <dbReference type="EMBL" id="KFO30471.1"/>
    </source>
</evidence>
<sequence>MEPIRFTHEEQRSVKVLTTTTAHLETTALLLILDPTLSVSNGDDQVTFSWRKFSTFFFVASQRGRHFIVLPAQSYYADFKVEVTSARRTVSDKHRMMTGEKFFGGDTELQILRHNRCYSCKPNGNYLMAQTSCMYVCAWREGCEEEQKEAFTQRP</sequence>
<protein>
    <submittedName>
        <fullName evidence="1">Uncharacterized protein</fullName>
    </submittedName>
</protein>
<accession>A0A091E5T3</accession>
<evidence type="ECO:0000313" key="2">
    <source>
        <dbReference type="Proteomes" id="UP000028990"/>
    </source>
</evidence>
<organism evidence="1 2">
    <name type="scientific">Fukomys damarensis</name>
    <name type="common">Damaraland mole rat</name>
    <name type="synonym">Cryptomys damarensis</name>
    <dbReference type="NCBI Taxonomy" id="885580"/>
    <lineage>
        <taxon>Eukaryota</taxon>
        <taxon>Metazoa</taxon>
        <taxon>Chordata</taxon>
        <taxon>Craniata</taxon>
        <taxon>Vertebrata</taxon>
        <taxon>Euteleostomi</taxon>
        <taxon>Mammalia</taxon>
        <taxon>Eutheria</taxon>
        <taxon>Euarchontoglires</taxon>
        <taxon>Glires</taxon>
        <taxon>Rodentia</taxon>
        <taxon>Hystricomorpha</taxon>
        <taxon>Bathyergidae</taxon>
        <taxon>Fukomys</taxon>
    </lineage>
</organism>
<dbReference type="EMBL" id="KN122430">
    <property type="protein sequence ID" value="KFO30471.1"/>
    <property type="molecule type" value="Genomic_DNA"/>
</dbReference>
<name>A0A091E5T3_FUKDA</name>
<dbReference type="AlphaFoldDB" id="A0A091E5T3"/>